<feature type="compositionally biased region" description="Basic and acidic residues" evidence="1">
    <location>
        <begin position="117"/>
        <end position="131"/>
    </location>
</feature>
<evidence type="ECO:0008006" key="4">
    <source>
        <dbReference type="Google" id="ProtNLM"/>
    </source>
</evidence>
<evidence type="ECO:0000313" key="3">
    <source>
        <dbReference type="EMBL" id="SVD17165.1"/>
    </source>
</evidence>
<feature type="transmembrane region" description="Helical" evidence="2">
    <location>
        <begin position="49"/>
        <end position="70"/>
    </location>
</feature>
<dbReference type="PANTHER" id="PTHR37309:SF1">
    <property type="entry name" value="SLR0284 PROTEIN"/>
    <property type="match status" value="1"/>
</dbReference>
<keyword evidence="2" id="KW-1133">Transmembrane helix</keyword>
<dbReference type="InterPro" id="IPR007165">
    <property type="entry name" value="Phage_holin_4_2"/>
</dbReference>
<accession>A0A382T5X7</accession>
<evidence type="ECO:0000256" key="2">
    <source>
        <dbReference type="SAM" id="Phobius"/>
    </source>
</evidence>
<gene>
    <name evidence="3" type="ORF">METZ01_LOCUS370019</name>
</gene>
<dbReference type="PANTHER" id="PTHR37309">
    <property type="entry name" value="SLR0284 PROTEIN"/>
    <property type="match status" value="1"/>
</dbReference>
<dbReference type="AlphaFoldDB" id="A0A382T5X7"/>
<proteinExistence type="predicted"/>
<reference evidence="3" key="1">
    <citation type="submission" date="2018-05" db="EMBL/GenBank/DDBJ databases">
        <authorList>
            <person name="Lanie J.A."/>
            <person name="Ng W.-L."/>
            <person name="Kazmierczak K.M."/>
            <person name="Andrzejewski T.M."/>
            <person name="Davidsen T.M."/>
            <person name="Wayne K.J."/>
            <person name="Tettelin H."/>
            <person name="Glass J.I."/>
            <person name="Rusch D."/>
            <person name="Podicherti R."/>
            <person name="Tsui H.-C.T."/>
            <person name="Winkler M.E."/>
        </authorList>
    </citation>
    <scope>NUCLEOTIDE SEQUENCE</scope>
</reference>
<sequence>VGTFAVLIAVNVVPGITYDTPLHLLLASLVLGGLNAFLRPFLLLGCLPLLILTLGLFLMVINAVLLLLTAELVEGFNIEGGFWSAFWGALVISIVTLIANSLTKRGDSQMSFRRSKPHDTQSNRQSPRHDDDDGPVVDV</sequence>
<feature type="non-terminal residue" evidence="3">
    <location>
        <position position="1"/>
    </location>
</feature>
<name>A0A382T5X7_9ZZZZ</name>
<keyword evidence="2" id="KW-0812">Transmembrane</keyword>
<protein>
    <recommendedName>
        <fullName evidence="4">Phage holin family protein</fullName>
    </recommendedName>
</protein>
<dbReference type="Pfam" id="PF04020">
    <property type="entry name" value="Phage_holin_4_2"/>
    <property type="match status" value="1"/>
</dbReference>
<evidence type="ECO:0000256" key="1">
    <source>
        <dbReference type="SAM" id="MobiDB-lite"/>
    </source>
</evidence>
<organism evidence="3">
    <name type="scientific">marine metagenome</name>
    <dbReference type="NCBI Taxonomy" id="408172"/>
    <lineage>
        <taxon>unclassified sequences</taxon>
        <taxon>metagenomes</taxon>
        <taxon>ecological metagenomes</taxon>
    </lineage>
</organism>
<feature type="region of interest" description="Disordered" evidence="1">
    <location>
        <begin position="105"/>
        <end position="139"/>
    </location>
</feature>
<feature type="transmembrane region" description="Helical" evidence="2">
    <location>
        <begin position="22"/>
        <end position="42"/>
    </location>
</feature>
<dbReference type="EMBL" id="UINC01133936">
    <property type="protein sequence ID" value="SVD17165.1"/>
    <property type="molecule type" value="Genomic_DNA"/>
</dbReference>
<feature type="transmembrane region" description="Helical" evidence="2">
    <location>
        <begin position="82"/>
        <end position="103"/>
    </location>
</feature>
<keyword evidence="2" id="KW-0472">Membrane</keyword>